<evidence type="ECO:0000256" key="10">
    <source>
        <dbReference type="ARBA" id="ARBA00047055"/>
    </source>
</evidence>
<evidence type="ECO:0000256" key="1">
    <source>
        <dbReference type="ARBA" id="ARBA00004167"/>
    </source>
</evidence>
<keyword evidence="13" id="KW-1133">Transmembrane helix</keyword>
<comment type="caution">
    <text evidence="12">Lacks conserved residue(s) required for the propagation of feature annotation.</text>
</comment>
<feature type="domain" description="Sushi" evidence="14">
    <location>
        <begin position="70"/>
        <end position="133"/>
    </location>
</feature>
<accession>A0A7J7SVX6</accession>
<dbReference type="GO" id="GO:0009986">
    <property type="term" value="C:cell surface"/>
    <property type="evidence" value="ECO:0007669"/>
    <property type="project" value="InterPro"/>
</dbReference>
<evidence type="ECO:0000256" key="3">
    <source>
        <dbReference type="ARBA" id="ARBA00022659"/>
    </source>
</evidence>
<keyword evidence="4" id="KW-0732">Signal</keyword>
<keyword evidence="6 11" id="KW-0472">Membrane</keyword>
<dbReference type="Proteomes" id="UP000585614">
    <property type="component" value="Unassembled WGS sequence"/>
</dbReference>
<dbReference type="CDD" id="cd00033">
    <property type="entry name" value="CCP"/>
    <property type="match status" value="4"/>
</dbReference>
<keyword evidence="5" id="KW-0677">Repeat</keyword>
<organism evidence="15 16">
    <name type="scientific">Rhinolophus ferrumequinum</name>
    <name type="common">Greater horseshoe bat</name>
    <dbReference type="NCBI Taxonomy" id="59479"/>
    <lineage>
        <taxon>Eukaryota</taxon>
        <taxon>Metazoa</taxon>
        <taxon>Chordata</taxon>
        <taxon>Craniata</taxon>
        <taxon>Vertebrata</taxon>
        <taxon>Euteleostomi</taxon>
        <taxon>Mammalia</taxon>
        <taxon>Eutheria</taxon>
        <taxon>Laurasiatheria</taxon>
        <taxon>Chiroptera</taxon>
        <taxon>Yinpterochiroptera</taxon>
        <taxon>Rhinolophoidea</taxon>
        <taxon>Rhinolophidae</taxon>
        <taxon>Rhinolophinae</taxon>
        <taxon>Rhinolophus</taxon>
    </lineage>
</organism>
<feature type="domain" description="Sushi" evidence="14">
    <location>
        <begin position="134"/>
        <end position="193"/>
    </location>
</feature>
<evidence type="ECO:0000256" key="8">
    <source>
        <dbReference type="ARBA" id="ARBA00023180"/>
    </source>
</evidence>
<feature type="disulfide bond" evidence="12">
    <location>
        <begin position="290"/>
        <end position="317"/>
    </location>
</feature>
<gene>
    <name evidence="15" type="ORF">mRhiFer1_002467</name>
</gene>
<reference evidence="15 16" key="1">
    <citation type="journal article" date="2020" name="Nature">
        <title>Six reference-quality genomes reveal evolution of bat adaptations.</title>
        <authorList>
            <person name="Jebb D."/>
            <person name="Huang Z."/>
            <person name="Pippel M."/>
            <person name="Hughes G.M."/>
            <person name="Lavrichenko K."/>
            <person name="Devanna P."/>
            <person name="Winkler S."/>
            <person name="Jermiin L.S."/>
            <person name="Skirmuntt E.C."/>
            <person name="Katzourakis A."/>
            <person name="Burkitt-Gray L."/>
            <person name="Ray D.A."/>
            <person name="Sullivan K.A.M."/>
            <person name="Roscito J.G."/>
            <person name="Kirilenko B.M."/>
            <person name="Davalos L.M."/>
            <person name="Corthals A.P."/>
            <person name="Power M.L."/>
            <person name="Jones G."/>
            <person name="Ransome R.D."/>
            <person name="Dechmann D.K.N."/>
            <person name="Locatelli A.G."/>
            <person name="Puechmaille S.J."/>
            <person name="Fedrigo O."/>
            <person name="Jarvis E.D."/>
            <person name="Hiller M."/>
            <person name="Vernes S.C."/>
            <person name="Myers E.W."/>
            <person name="Teeling E.C."/>
        </authorList>
    </citation>
    <scope>NUCLEOTIDE SEQUENCE [LARGE SCALE GENOMIC DNA]</scope>
    <source>
        <strain evidence="15">MRhiFer1</strain>
        <tissue evidence="15">Lung</tissue>
    </source>
</reference>
<sequence length="378" mass="41714">MNRGFAGSGTYIEKGHRLAGRQVFPLYSGEMTASCATRTFPRCHESPFSSWSFVGILLVVQVLLLPTSSDACDDPPRFQSMKLKGASQATYNPGDKIEYECRPGYMRIVPLLTTTAVCQADNTWAPLQEACTRKPCPQLGDPLNGRVNGTFLFGSQAHFVCNEGFQLVGPEILHCDLAGNSVAWDNEPPYCEKILCKPPRQIPNGKYTNSHKDTFEYNEVVIYSCNPSSGPDEYSLVGESELICSGFDTWSSDPPECKVVKCPYPALENGKFVSGFGKKFYYRATVVLQCYSGYYLKGNDTIVCGADNMWEPKVPECIKGVKPTTAPPVSRLPDHPSTSEPPSEVLGGWIIAVIVIFSLIFITLLCCGFAFLIRKKKR</sequence>
<evidence type="ECO:0000256" key="11">
    <source>
        <dbReference type="PIRNR" id="PIRNR037971"/>
    </source>
</evidence>
<dbReference type="AlphaFoldDB" id="A0A7J7SVX6"/>
<dbReference type="EMBL" id="JACAGC010000021">
    <property type="protein sequence ID" value="KAF6292588.1"/>
    <property type="molecule type" value="Genomic_DNA"/>
</dbReference>
<dbReference type="GO" id="GO:0002079">
    <property type="term" value="C:inner acrosomal membrane"/>
    <property type="evidence" value="ECO:0007669"/>
    <property type="project" value="UniProtKB-SubCell"/>
</dbReference>
<evidence type="ECO:0000256" key="7">
    <source>
        <dbReference type="ARBA" id="ARBA00023157"/>
    </source>
</evidence>
<evidence type="ECO:0000259" key="14">
    <source>
        <dbReference type="PROSITE" id="PS50923"/>
    </source>
</evidence>
<dbReference type="PANTHER" id="PTHR19325:SF521">
    <property type="entry name" value="MEMBRANE COFACTOR PROTEIN"/>
    <property type="match status" value="1"/>
</dbReference>
<evidence type="ECO:0000313" key="16">
    <source>
        <dbReference type="Proteomes" id="UP000585614"/>
    </source>
</evidence>
<evidence type="ECO:0000256" key="12">
    <source>
        <dbReference type="PROSITE-ProRule" id="PRU00302"/>
    </source>
</evidence>
<dbReference type="PIRSF" id="PIRSF037971">
    <property type="entry name" value="TLX_CD46"/>
    <property type="match status" value="1"/>
</dbReference>
<dbReference type="GO" id="GO:0007338">
    <property type="term" value="P:single fertilization"/>
    <property type="evidence" value="ECO:0007669"/>
    <property type="project" value="UniProtKB-UniRule"/>
</dbReference>
<dbReference type="Gene3D" id="2.10.70.10">
    <property type="entry name" value="Complement Module, domain 1"/>
    <property type="match status" value="4"/>
</dbReference>
<feature type="domain" description="Sushi" evidence="14">
    <location>
        <begin position="260"/>
        <end position="319"/>
    </location>
</feature>
<dbReference type="InterPro" id="IPR050350">
    <property type="entry name" value="Compl-Cell_Adhes-Reg"/>
</dbReference>
<evidence type="ECO:0000256" key="2">
    <source>
        <dbReference type="ARBA" id="ARBA00017517"/>
    </source>
</evidence>
<evidence type="ECO:0000256" key="4">
    <source>
        <dbReference type="ARBA" id="ARBA00022729"/>
    </source>
</evidence>
<dbReference type="FunFam" id="2.10.70.10:FF:000042">
    <property type="entry name" value="Membrane cofactor protein"/>
    <property type="match status" value="1"/>
</dbReference>
<protein>
    <recommendedName>
        <fullName evidence="2 11">Membrane cofactor protein</fullName>
    </recommendedName>
</protein>
<evidence type="ECO:0000256" key="9">
    <source>
        <dbReference type="ARBA" id="ARBA00023279"/>
    </source>
</evidence>
<keyword evidence="7 12" id="KW-1015">Disulfide bond</keyword>
<dbReference type="FunFam" id="2.10.70.10:FF:000014">
    <property type="entry name" value="Membrane cofactor protein"/>
    <property type="match status" value="1"/>
</dbReference>
<comment type="subunit">
    <text evidence="10">Interacts with C3b. Interacts with C4b. Interacts with moesin/MSN.</text>
</comment>
<dbReference type="InterPro" id="IPR035976">
    <property type="entry name" value="Sushi/SCR/CCP_sf"/>
</dbReference>
<evidence type="ECO:0000256" key="5">
    <source>
        <dbReference type="ARBA" id="ARBA00022737"/>
    </source>
</evidence>
<dbReference type="SUPFAM" id="SSF57535">
    <property type="entry name" value="Complement control module/SCR domain"/>
    <property type="match status" value="4"/>
</dbReference>
<name>A0A7J7SVX6_RHIFE</name>
<dbReference type="PANTHER" id="PTHR19325">
    <property type="entry name" value="COMPLEMENT COMPONENT-RELATED SUSHI DOMAIN-CONTAINING"/>
    <property type="match status" value="1"/>
</dbReference>
<dbReference type="InterPro" id="IPR000436">
    <property type="entry name" value="Sushi_SCR_CCP_dom"/>
</dbReference>
<dbReference type="SMART" id="SM00032">
    <property type="entry name" value="CCP"/>
    <property type="match status" value="4"/>
</dbReference>
<evidence type="ECO:0000256" key="6">
    <source>
        <dbReference type="ARBA" id="ARBA00023136"/>
    </source>
</evidence>
<dbReference type="PROSITE" id="PS50923">
    <property type="entry name" value="SUSHI"/>
    <property type="match status" value="4"/>
</dbReference>
<feature type="transmembrane region" description="Helical" evidence="13">
    <location>
        <begin position="346"/>
        <end position="373"/>
    </location>
</feature>
<keyword evidence="8" id="KW-0325">Glycoprotein</keyword>
<comment type="caution">
    <text evidence="15">The sequence shown here is derived from an EMBL/GenBank/DDBJ whole genome shotgun (WGS) entry which is preliminary data.</text>
</comment>
<proteinExistence type="predicted"/>
<comment type="subcellular location">
    <subcellularLocation>
        <location evidence="11">Cytoplasmic vesicle</location>
        <location evidence="11">Secretory vesicle</location>
        <location evidence="11">Acrosome inner membrane</location>
    </subcellularLocation>
    <subcellularLocation>
        <location evidence="1">Membrane</location>
        <topology evidence="1">Single-pass membrane protein</topology>
    </subcellularLocation>
</comment>
<evidence type="ECO:0000313" key="15">
    <source>
        <dbReference type="EMBL" id="KAF6292588.1"/>
    </source>
</evidence>
<keyword evidence="3 12" id="KW-0768">Sushi</keyword>
<dbReference type="InterPro" id="IPR017341">
    <property type="entry name" value="CD46"/>
</dbReference>
<dbReference type="Pfam" id="PF00084">
    <property type="entry name" value="Sushi"/>
    <property type="match status" value="4"/>
</dbReference>
<comment type="function">
    <text evidence="11">Acts as a cofactor for complement factor I, a serine protease which protects autologous cells against complement-mediated injury by cleaving C3b and C4b deposited on host tissue. May be involved in the fusion of the spermatozoa with the oocyte during fertilization.</text>
</comment>
<feature type="domain" description="Sushi" evidence="14">
    <location>
        <begin position="194"/>
        <end position="259"/>
    </location>
</feature>
<evidence type="ECO:0000256" key="13">
    <source>
        <dbReference type="SAM" id="Phobius"/>
    </source>
</evidence>
<keyword evidence="13" id="KW-0812">Transmembrane</keyword>
<keyword evidence="9 11" id="KW-0278">Fertilization</keyword>